<feature type="compositionally biased region" description="Basic and acidic residues" evidence="1">
    <location>
        <begin position="32"/>
        <end position="46"/>
    </location>
</feature>
<accession>A0A8J5T224</accession>
<evidence type="ECO:0000256" key="1">
    <source>
        <dbReference type="SAM" id="MobiDB-lite"/>
    </source>
</evidence>
<name>A0A8J5T224_ZIZPA</name>
<keyword evidence="3" id="KW-1185">Reference proteome</keyword>
<dbReference type="AlphaFoldDB" id="A0A8J5T224"/>
<feature type="region of interest" description="Disordered" evidence="1">
    <location>
        <begin position="1"/>
        <end position="49"/>
    </location>
</feature>
<comment type="caution">
    <text evidence="2">The sequence shown here is derived from an EMBL/GenBank/DDBJ whole genome shotgun (WGS) entry which is preliminary data.</text>
</comment>
<reference evidence="2" key="2">
    <citation type="submission" date="2021-02" db="EMBL/GenBank/DDBJ databases">
        <authorList>
            <person name="Kimball J.A."/>
            <person name="Haas M.W."/>
            <person name="Macchietto M."/>
            <person name="Kono T."/>
            <person name="Duquette J."/>
            <person name="Shao M."/>
        </authorList>
    </citation>
    <scope>NUCLEOTIDE SEQUENCE</scope>
    <source>
        <tissue evidence="2">Fresh leaf tissue</tissue>
    </source>
</reference>
<dbReference type="Proteomes" id="UP000729402">
    <property type="component" value="Unassembled WGS sequence"/>
</dbReference>
<evidence type="ECO:0000313" key="3">
    <source>
        <dbReference type="Proteomes" id="UP000729402"/>
    </source>
</evidence>
<protein>
    <submittedName>
        <fullName evidence="2">Uncharacterized protein</fullName>
    </submittedName>
</protein>
<organism evidence="2 3">
    <name type="scientific">Zizania palustris</name>
    <name type="common">Northern wild rice</name>
    <dbReference type="NCBI Taxonomy" id="103762"/>
    <lineage>
        <taxon>Eukaryota</taxon>
        <taxon>Viridiplantae</taxon>
        <taxon>Streptophyta</taxon>
        <taxon>Embryophyta</taxon>
        <taxon>Tracheophyta</taxon>
        <taxon>Spermatophyta</taxon>
        <taxon>Magnoliopsida</taxon>
        <taxon>Liliopsida</taxon>
        <taxon>Poales</taxon>
        <taxon>Poaceae</taxon>
        <taxon>BOP clade</taxon>
        <taxon>Oryzoideae</taxon>
        <taxon>Oryzeae</taxon>
        <taxon>Zizaniinae</taxon>
        <taxon>Zizania</taxon>
    </lineage>
</organism>
<gene>
    <name evidence="2" type="ORF">GUJ93_ZPchr0006g45860</name>
</gene>
<proteinExistence type="predicted"/>
<sequence length="140" mass="14600">MEGGAALRDSTRNSVSSDDTAMPMSSPTLSEAGEKHDADNAVDAHGRTSAAHGSAWVRCGPANSAAQPHERCGVDGWSMVGDNGYEYGADDCDLDWGMASGSNLGACRVLHDSCGDNHLNAPWEPRSDVALGDAPKWGCH</sequence>
<evidence type="ECO:0000313" key="2">
    <source>
        <dbReference type="EMBL" id="KAG8076844.1"/>
    </source>
</evidence>
<feature type="compositionally biased region" description="Polar residues" evidence="1">
    <location>
        <begin position="12"/>
        <end position="29"/>
    </location>
</feature>
<reference evidence="2" key="1">
    <citation type="journal article" date="2021" name="bioRxiv">
        <title>Whole Genome Assembly and Annotation of Northern Wild Rice, Zizania palustris L., Supports a Whole Genome Duplication in the Zizania Genus.</title>
        <authorList>
            <person name="Haas M."/>
            <person name="Kono T."/>
            <person name="Macchietto M."/>
            <person name="Millas R."/>
            <person name="McGilp L."/>
            <person name="Shao M."/>
            <person name="Duquette J."/>
            <person name="Hirsch C.N."/>
            <person name="Kimball J."/>
        </authorList>
    </citation>
    <scope>NUCLEOTIDE SEQUENCE</scope>
    <source>
        <tissue evidence="2">Fresh leaf tissue</tissue>
    </source>
</reference>
<dbReference type="EMBL" id="JAAALK010000283">
    <property type="protein sequence ID" value="KAG8076844.1"/>
    <property type="molecule type" value="Genomic_DNA"/>
</dbReference>